<keyword evidence="7" id="KW-1185">Reference proteome</keyword>
<feature type="compositionally biased region" description="Basic and acidic residues" evidence="5">
    <location>
        <begin position="519"/>
        <end position="532"/>
    </location>
</feature>
<reference evidence="6" key="1">
    <citation type="submission" date="2023-07" db="EMBL/GenBank/DDBJ databases">
        <authorList>
            <consortium name="AG Swart"/>
            <person name="Singh M."/>
            <person name="Singh A."/>
            <person name="Seah K."/>
            <person name="Emmerich C."/>
        </authorList>
    </citation>
    <scope>NUCLEOTIDE SEQUENCE</scope>
    <source>
        <strain evidence="6">DP1</strain>
    </source>
</reference>
<feature type="compositionally biased region" description="Acidic residues" evidence="5">
    <location>
        <begin position="385"/>
        <end position="398"/>
    </location>
</feature>
<keyword evidence="2" id="KW-0597">Phosphoprotein</keyword>
<evidence type="ECO:0000256" key="4">
    <source>
        <dbReference type="SAM" id="Coils"/>
    </source>
</evidence>
<accession>A0AAD1Y754</accession>
<feature type="compositionally biased region" description="Acidic residues" evidence="5">
    <location>
        <begin position="453"/>
        <end position="468"/>
    </location>
</feature>
<feature type="compositionally biased region" description="Basic and acidic residues" evidence="5">
    <location>
        <begin position="482"/>
        <end position="491"/>
    </location>
</feature>
<evidence type="ECO:0000313" key="7">
    <source>
        <dbReference type="Proteomes" id="UP001295684"/>
    </source>
</evidence>
<comment type="subcellular location">
    <subcellularLocation>
        <location evidence="1">Nucleus</location>
        <location evidence="1">Nucleolus</location>
    </subcellularLocation>
</comment>
<comment type="caution">
    <text evidence="6">The sequence shown here is derived from an EMBL/GenBank/DDBJ whole genome shotgun (WGS) entry which is preliminary data.</text>
</comment>
<dbReference type="PANTHER" id="PTHR14150">
    <property type="entry name" value="U3 SMALL NUCLEOLAR RNA-ASSOCIATED PROTEIN 14"/>
    <property type="match status" value="1"/>
</dbReference>
<dbReference type="Proteomes" id="UP001295684">
    <property type="component" value="Unassembled WGS sequence"/>
</dbReference>
<dbReference type="Pfam" id="PF04615">
    <property type="entry name" value="Utp14"/>
    <property type="match status" value="1"/>
</dbReference>
<evidence type="ECO:0000256" key="1">
    <source>
        <dbReference type="ARBA" id="ARBA00004604"/>
    </source>
</evidence>
<evidence type="ECO:0000256" key="3">
    <source>
        <dbReference type="ARBA" id="ARBA00023242"/>
    </source>
</evidence>
<evidence type="ECO:0000256" key="2">
    <source>
        <dbReference type="ARBA" id="ARBA00022553"/>
    </source>
</evidence>
<dbReference type="GO" id="GO:0006364">
    <property type="term" value="P:rRNA processing"/>
    <property type="evidence" value="ECO:0007669"/>
    <property type="project" value="InterPro"/>
</dbReference>
<proteinExistence type="predicted"/>
<name>A0AAD1Y754_EUPCR</name>
<feature type="region of interest" description="Disordered" evidence="5">
    <location>
        <begin position="1"/>
        <end position="30"/>
    </location>
</feature>
<organism evidence="6 7">
    <name type="scientific">Euplotes crassus</name>
    <dbReference type="NCBI Taxonomy" id="5936"/>
    <lineage>
        <taxon>Eukaryota</taxon>
        <taxon>Sar</taxon>
        <taxon>Alveolata</taxon>
        <taxon>Ciliophora</taxon>
        <taxon>Intramacronucleata</taxon>
        <taxon>Spirotrichea</taxon>
        <taxon>Hypotrichia</taxon>
        <taxon>Euplotida</taxon>
        <taxon>Euplotidae</taxon>
        <taxon>Moneuplotes</taxon>
    </lineage>
</organism>
<feature type="region of interest" description="Disordered" evidence="5">
    <location>
        <begin position="623"/>
        <end position="674"/>
    </location>
</feature>
<sequence>MSAQDQESVIEDYSNSSSEEDEQELETKQNELVGNIKSILKKEGQKPKKGTKIVRKEVKLIGAGEDNKLTMNDFLRSIEGAQSKQDTTKGEKISNEAGISSAALKKQLNKISKEIASGAPALQAPMSGVKKQRLERKANYETNKKKAAKWLNQVKKNRESDYVDFTIEENRTKGATLASMATEFTPKDDLEKQIQDALVKDGIATEKDIMEKEKKNLLELDPEELKRRMKHMHKLKNLLFRQELKNKRLAKIKSKLYHKIKRKAKEKEEGKLLEELELIDPEAAKEYRDKIEEKRVEERISLRHGTTSKFAKNLKRYGKFTSDANKDAYFDLMRQRDELSKKTKNVNTYKDGEEESDISSDEANDTLDKLKKEALQNIDQNISDSESEESNSDEEGFDEDKIARKKAKQDQKKNKKTGILGMKFMQKAEAVQKEILKQKSKALIDEINQLSEAEGEDDEDDDMEDEDTTNIKQKQGSSKQKFKGENEETAMRADINLETEDVQELVSDMNKKKSKKSKSKESKKDHIDKAIEDAEVPTANDLVEQWQESVNKVAGKKRNNKQLTFNQETDLKDFKIDEIKNRKRIKFEDIDDEDEEKRKFYVTNEDLEKEEFEKQKQTLIEEQMEEELGDEDKKKEKPMDGWGSWTGEGITKSRAEINKEKKRRERKIKEIKDKRRDNKKANVIINESRDKKFTKYMVSELPHPFKSAGQFEQLMNVPVGKEWNTLASYKRLIQPEVLLKAGKIIKPLKFKKDISLKAVEALVQNRKDPSRPAAKF</sequence>
<gene>
    <name evidence="6" type="ORF">ECRASSUSDP1_LOCUS28273</name>
</gene>
<dbReference type="PANTHER" id="PTHR14150:SF12">
    <property type="entry name" value="U3 SMALL NUCLEOLAR RNA-ASSOCIATED PROTEIN 14 HOMOLOG A"/>
    <property type="match status" value="1"/>
</dbReference>
<feature type="region of interest" description="Disordered" evidence="5">
    <location>
        <begin position="447"/>
        <end position="532"/>
    </location>
</feature>
<evidence type="ECO:0000256" key="5">
    <source>
        <dbReference type="SAM" id="MobiDB-lite"/>
    </source>
</evidence>
<feature type="coiled-coil region" evidence="4">
    <location>
        <begin position="590"/>
        <end position="622"/>
    </location>
</feature>
<feature type="compositionally biased region" description="Acidic residues" evidence="5">
    <location>
        <begin position="352"/>
        <end position="365"/>
    </location>
</feature>
<keyword evidence="3" id="KW-0539">Nucleus</keyword>
<dbReference type="EMBL" id="CAMPGE010029174">
    <property type="protein sequence ID" value="CAI2386651.1"/>
    <property type="molecule type" value="Genomic_DNA"/>
</dbReference>
<evidence type="ECO:0000313" key="6">
    <source>
        <dbReference type="EMBL" id="CAI2386651.1"/>
    </source>
</evidence>
<keyword evidence="4" id="KW-0175">Coiled coil</keyword>
<evidence type="ECO:0008006" key="8">
    <source>
        <dbReference type="Google" id="ProtNLM"/>
    </source>
</evidence>
<dbReference type="GO" id="GO:0032040">
    <property type="term" value="C:small-subunit processome"/>
    <property type="evidence" value="ECO:0007669"/>
    <property type="project" value="InterPro"/>
</dbReference>
<dbReference type="AlphaFoldDB" id="A0AAD1Y754"/>
<dbReference type="InterPro" id="IPR006709">
    <property type="entry name" value="SSU_processome_Utp14"/>
</dbReference>
<protein>
    <recommendedName>
        <fullName evidence="8">U3 small nucleolar RNA-associated protein 14</fullName>
    </recommendedName>
</protein>
<feature type="region of interest" description="Disordered" evidence="5">
    <location>
        <begin position="341"/>
        <end position="424"/>
    </location>
</feature>